<evidence type="ECO:0000313" key="3">
    <source>
        <dbReference type="Proteomes" id="UP000597338"/>
    </source>
</evidence>
<evidence type="ECO:0000259" key="1">
    <source>
        <dbReference type="PROSITE" id="PS50043"/>
    </source>
</evidence>
<evidence type="ECO:0000313" key="2">
    <source>
        <dbReference type="EMBL" id="GGC28610.1"/>
    </source>
</evidence>
<sequence>MADAVANILQNVLIVDAYPIVRIGIATLVKDLGAETIVDYAGIDQAFEAEEHHSLPFSLAIIGIHNGDFSVINGLIKVLQTGRAGKIFVIAEPNQPFHIAKYITAGVHALVSPIRSTAYLADVIQQVANGQSYIDDGLMSPAFLQKLKLQEQAFSCFSYREREIADYLKRGISLHTISKKLNIAYTTVATYRDRILKKTKVSSTTEFIRLSLDIEAIRYQAETYDLPFG</sequence>
<dbReference type="InterPro" id="IPR000792">
    <property type="entry name" value="Tscrpt_reg_LuxR_C"/>
</dbReference>
<dbReference type="InterPro" id="IPR051015">
    <property type="entry name" value="EvgA-like"/>
</dbReference>
<dbReference type="Proteomes" id="UP000597338">
    <property type="component" value="Unassembled WGS sequence"/>
</dbReference>
<dbReference type="EMBL" id="BMIK01000006">
    <property type="protein sequence ID" value="GGC28610.1"/>
    <property type="molecule type" value="Genomic_DNA"/>
</dbReference>
<dbReference type="PANTHER" id="PTHR45566">
    <property type="entry name" value="HTH-TYPE TRANSCRIPTIONAL REGULATOR YHJB-RELATED"/>
    <property type="match status" value="1"/>
</dbReference>
<dbReference type="PROSITE" id="PS50043">
    <property type="entry name" value="HTH_LUXR_2"/>
    <property type="match status" value="1"/>
</dbReference>
<reference evidence="3" key="1">
    <citation type="journal article" date="2019" name="Int. J. Syst. Evol. Microbiol.">
        <title>The Global Catalogue of Microorganisms (GCM) 10K type strain sequencing project: providing services to taxonomists for standard genome sequencing and annotation.</title>
        <authorList>
            <consortium name="The Broad Institute Genomics Platform"/>
            <consortium name="The Broad Institute Genome Sequencing Center for Infectious Disease"/>
            <person name="Wu L."/>
            <person name="Ma J."/>
        </authorList>
    </citation>
    <scope>NUCLEOTIDE SEQUENCE [LARGE SCALE GENOMIC DNA]</scope>
    <source>
        <strain evidence="3">CGMCC 1.15342</strain>
    </source>
</reference>
<comment type="caution">
    <text evidence="2">The sequence shown here is derived from an EMBL/GenBank/DDBJ whole genome shotgun (WGS) entry which is preliminary data.</text>
</comment>
<dbReference type="SUPFAM" id="SSF52172">
    <property type="entry name" value="CheY-like"/>
    <property type="match status" value="1"/>
</dbReference>
<keyword evidence="3" id="KW-1185">Reference proteome</keyword>
<accession>A0ABQ1LSC2</accession>
<feature type="domain" description="HTH luxR-type" evidence="1">
    <location>
        <begin position="150"/>
        <end position="215"/>
    </location>
</feature>
<dbReference type="SMART" id="SM00421">
    <property type="entry name" value="HTH_LUXR"/>
    <property type="match status" value="1"/>
</dbReference>
<organism evidence="2 3">
    <name type="scientific">Parapedobacter defluvii</name>
    <dbReference type="NCBI Taxonomy" id="2045106"/>
    <lineage>
        <taxon>Bacteria</taxon>
        <taxon>Pseudomonadati</taxon>
        <taxon>Bacteroidota</taxon>
        <taxon>Sphingobacteriia</taxon>
        <taxon>Sphingobacteriales</taxon>
        <taxon>Sphingobacteriaceae</taxon>
        <taxon>Parapedobacter</taxon>
    </lineage>
</organism>
<dbReference type="Pfam" id="PF00196">
    <property type="entry name" value="GerE"/>
    <property type="match status" value="1"/>
</dbReference>
<protein>
    <recommendedName>
        <fullName evidence="1">HTH luxR-type domain-containing protein</fullName>
    </recommendedName>
</protein>
<dbReference type="PANTHER" id="PTHR45566:SF2">
    <property type="entry name" value="NARL SUBFAMILY"/>
    <property type="match status" value="1"/>
</dbReference>
<dbReference type="Gene3D" id="3.40.50.2300">
    <property type="match status" value="1"/>
</dbReference>
<name>A0ABQ1LSC2_9SPHI</name>
<gene>
    <name evidence="2" type="ORF">GCM10011386_20780</name>
</gene>
<dbReference type="PRINTS" id="PR00038">
    <property type="entry name" value="HTHLUXR"/>
</dbReference>
<dbReference type="InterPro" id="IPR011006">
    <property type="entry name" value="CheY-like_superfamily"/>
</dbReference>
<dbReference type="SUPFAM" id="SSF46894">
    <property type="entry name" value="C-terminal effector domain of the bipartite response regulators"/>
    <property type="match status" value="1"/>
</dbReference>
<proteinExistence type="predicted"/>
<dbReference type="InterPro" id="IPR016032">
    <property type="entry name" value="Sig_transdc_resp-reg_C-effctor"/>
</dbReference>